<dbReference type="Pfam" id="PF00400">
    <property type="entry name" value="WD40"/>
    <property type="match status" value="1"/>
</dbReference>
<feature type="non-terminal residue" evidence="1">
    <location>
        <position position="359"/>
    </location>
</feature>
<gene>
    <name evidence="1 3" type="ORF">P152DRAFT_374006</name>
</gene>
<dbReference type="PANTHER" id="PTHR16220">
    <property type="entry name" value="WD REPEAT PROTEIN 8-RELATED"/>
    <property type="match status" value="1"/>
</dbReference>
<accession>A0A6G1FUT0</accession>
<dbReference type="RefSeq" id="XP_033531144.1">
    <property type="nucleotide sequence ID" value="XM_033675572.1"/>
</dbReference>
<protein>
    <recommendedName>
        <fullName evidence="4">WD40 repeat-like protein</fullName>
    </recommendedName>
</protein>
<reference evidence="3" key="3">
    <citation type="submission" date="2025-04" db="UniProtKB">
        <authorList>
            <consortium name="RefSeq"/>
        </authorList>
    </citation>
    <scope>IDENTIFICATION</scope>
    <source>
        <strain evidence="3">CBS 781.70</strain>
    </source>
</reference>
<name>A0A6G1FUT0_9PEZI</name>
<dbReference type="PANTHER" id="PTHR16220:SF0">
    <property type="entry name" value="WD REPEAT-CONTAINING PROTEIN WRAP73"/>
    <property type="match status" value="1"/>
</dbReference>
<evidence type="ECO:0008006" key="4">
    <source>
        <dbReference type="Google" id="ProtNLM"/>
    </source>
</evidence>
<evidence type="ECO:0000313" key="1">
    <source>
        <dbReference type="EMBL" id="KAF1809513.1"/>
    </source>
</evidence>
<dbReference type="SUPFAM" id="SSF50978">
    <property type="entry name" value="WD40 repeat-like"/>
    <property type="match status" value="1"/>
</dbReference>
<organism evidence="1">
    <name type="scientific">Eremomyces bilateralis CBS 781.70</name>
    <dbReference type="NCBI Taxonomy" id="1392243"/>
    <lineage>
        <taxon>Eukaryota</taxon>
        <taxon>Fungi</taxon>
        <taxon>Dikarya</taxon>
        <taxon>Ascomycota</taxon>
        <taxon>Pezizomycotina</taxon>
        <taxon>Dothideomycetes</taxon>
        <taxon>Dothideomycetes incertae sedis</taxon>
        <taxon>Eremomycetales</taxon>
        <taxon>Eremomycetaceae</taxon>
        <taxon>Eremomyces</taxon>
    </lineage>
</organism>
<reference evidence="1 3" key="1">
    <citation type="submission" date="2020-01" db="EMBL/GenBank/DDBJ databases">
        <authorList>
            <consortium name="DOE Joint Genome Institute"/>
            <person name="Haridas S."/>
            <person name="Albert R."/>
            <person name="Binder M."/>
            <person name="Bloem J."/>
            <person name="Labutti K."/>
            <person name="Salamov A."/>
            <person name="Andreopoulos B."/>
            <person name="Baker S.E."/>
            <person name="Barry K."/>
            <person name="Bills G."/>
            <person name="Bluhm B.H."/>
            <person name="Cannon C."/>
            <person name="Castanera R."/>
            <person name="Culley D.E."/>
            <person name="Daum C."/>
            <person name="Ezra D."/>
            <person name="Gonzalez J.B."/>
            <person name="Henrissat B."/>
            <person name="Kuo A."/>
            <person name="Liang C."/>
            <person name="Lipzen A."/>
            <person name="Lutzoni F."/>
            <person name="Magnuson J."/>
            <person name="Mondo S."/>
            <person name="Nolan M."/>
            <person name="Ohm R."/>
            <person name="Pangilinan J."/>
            <person name="Park H.-J."/>
            <person name="Ramirez L."/>
            <person name="Alfaro M."/>
            <person name="Sun H."/>
            <person name="Tritt A."/>
            <person name="Yoshinaga Y."/>
            <person name="Zwiers L.-H."/>
            <person name="Turgeon B.G."/>
            <person name="Goodwin S.B."/>
            <person name="Spatafora J.W."/>
            <person name="Crous P.W."/>
            <person name="Grigoriev I.V."/>
        </authorList>
    </citation>
    <scope>NUCLEOTIDE SEQUENCE</scope>
    <source>
        <strain evidence="1 3">CBS 781.70</strain>
    </source>
</reference>
<dbReference type="GO" id="GO:1990810">
    <property type="term" value="P:microtubule anchoring at mitotic spindle pole body"/>
    <property type="evidence" value="ECO:0007669"/>
    <property type="project" value="TreeGrafter"/>
</dbReference>
<sequence>MGKILHAEFTNGPDAVIVVSDFGSRMVVWDLSSGRRVEIRDPKFVTRGWGFRKGGVCALLSRPGPQDVVTMHAGGSWVVLRTVVVPTVDAQGVKWSLDGRWWVVWDAASAGFKVYIYTLDGNLYRTYAGDGGDGSLGLGIKSVEWSPRGDYLAIGSFDKRVTLLSTRTFSPIVYLDHTASIQLVSGAVWQEQVSATSRTYTPAAQPISPPSIPSSATEFPPKLGISIMAFSPDGSMLATRDDAHPTTVWLWDLTKMAPKAVLLQYSSIKSIQWHPACAGLLLIICNPADSEPVLHIWETLDDGASPPQIITLPKGAFATKSSGPSKLDARWLPKWSDKIPGIFVGDSQNSLLVWPEGKE</sequence>
<dbReference type="GeneID" id="54416142"/>
<keyword evidence="2" id="KW-1185">Reference proteome</keyword>
<proteinExistence type="predicted"/>
<dbReference type="Gene3D" id="2.130.10.10">
    <property type="entry name" value="YVTN repeat-like/Quinoprotein amine dehydrogenase"/>
    <property type="match status" value="2"/>
</dbReference>
<reference evidence="3" key="2">
    <citation type="submission" date="2020-04" db="EMBL/GenBank/DDBJ databases">
        <authorList>
            <consortium name="NCBI Genome Project"/>
        </authorList>
    </citation>
    <scope>NUCLEOTIDE SEQUENCE</scope>
    <source>
        <strain evidence="3">CBS 781.70</strain>
    </source>
</reference>
<dbReference type="AlphaFoldDB" id="A0A6G1FUT0"/>
<evidence type="ECO:0000313" key="2">
    <source>
        <dbReference type="Proteomes" id="UP000504638"/>
    </source>
</evidence>
<dbReference type="Proteomes" id="UP000504638">
    <property type="component" value="Unplaced"/>
</dbReference>
<evidence type="ECO:0000313" key="3">
    <source>
        <dbReference type="RefSeq" id="XP_033531144.1"/>
    </source>
</evidence>
<dbReference type="InterPro" id="IPR036322">
    <property type="entry name" value="WD40_repeat_dom_sf"/>
</dbReference>
<dbReference type="InterPro" id="IPR052778">
    <property type="entry name" value="Centrosome-WD_assoc"/>
</dbReference>
<dbReference type="InterPro" id="IPR015943">
    <property type="entry name" value="WD40/YVTN_repeat-like_dom_sf"/>
</dbReference>
<dbReference type="OrthoDB" id="308690at2759"/>
<dbReference type="EMBL" id="ML975172">
    <property type="protein sequence ID" value="KAF1809513.1"/>
    <property type="molecule type" value="Genomic_DNA"/>
</dbReference>
<dbReference type="GO" id="GO:0005815">
    <property type="term" value="C:microtubule organizing center"/>
    <property type="evidence" value="ECO:0007669"/>
    <property type="project" value="TreeGrafter"/>
</dbReference>
<dbReference type="InterPro" id="IPR001680">
    <property type="entry name" value="WD40_rpt"/>
</dbReference>
<dbReference type="GO" id="GO:1990811">
    <property type="term" value="C:MWP complex"/>
    <property type="evidence" value="ECO:0007669"/>
    <property type="project" value="TreeGrafter"/>
</dbReference>